<dbReference type="AlphaFoldDB" id="A0AAN7UTJ7"/>
<organism evidence="2 3">
    <name type="scientific">Xylaria bambusicola</name>
    <dbReference type="NCBI Taxonomy" id="326684"/>
    <lineage>
        <taxon>Eukaryota</taxon>
        <taxon>Fungi</taxon>
        <taxon>Dikarya</taxon>
        <taxon>Ascomycota</taxon>
        <taxon>Pezizomycotina</taxon>
        <taxon>Sordariomycetes</taxon>
        <taxon>Xylariomycetidae</taxon>
        <taxon>Xylariales</taxon>
        <taxon>Xylariaceae</taxon>
        <taxon>Xylaria</taxon>
    </lineage>
</organism>
<comment type="caution">
    <text evidence="2">The sequence shown here is derived from an EMBL/GenBank/DDBJ whole genome shotgun (WGS) entry which is preliminary data.</text>
</comment>
<feature type="compositionally biased region" description="Low complexity" evidence="1">
    <location>
        <begin position="154"/>
        <end position="167"/>
    </location>
</feature>
<dbReference type="EMBL" id="JAWHQM010000020">
    <property type="protein sequence ID" value="KAK5631661.1"/>
    <property type="molecule type" value="Genomic_DNA"/>
</dbReference>
<name>A0AAN7UTJ7_9PEZI</name>
<feature type="compositionally biased region" description="Polar residues" evidence="1">
    <location>
        <begin position="19"/>
        <end position="30"/>
    </location>
</feature>
<sequence>MNNLNQANGYDPRYGFTNEPVSSFGHSNTHYRNRSVDERNNFSPEVNGRTQDRENGLLRSALRNSSAQHPVREYPTFYYSRVSFSLTPLRVLFPEHFTGIPIIQLDSPSPHRSFITYRNPTPAGAEAVPSISELLRSIGYENTSEDQLIDPRPSRTSPPTTSRRAPPVLRDSRVLTAAARTAMRRAATDPSPSDSIVHTAPRVVHEPREASYPRDPEIFYCSGCREWRGHRSGRRWAYCNYCDRTWVVD</sequence>
<proteinExistence type="predicted"/>
<dbReference type="Proteomes" id="UP001305414">
    <property type="component" value="Unassembled WGS sequence"/>
</dbReference>
<feature type="region of interest" description="Disordered" evidence="1">
    <location>
        <begin position="1"/>
        <end position="54"/>
    </location>
</feature>
<accession>A0AAN7UTJ7</accession>
<evidence type="ECO:0000313" key="3">
    <source>
        <dbReference type="Proteomes" id="UP001305414"/>
    </source>
</evidence>
<evidence type="ECO:0000256" key="1">
    <source>
        <dbReference type="SAM" id="MobiDB-lite"/>
    </source>
</evidence>
<protein>
    <submittedName>
        <fullName evidence="2">Uncharacterized protein</fullName>
    </submittedName>
</protein>
<keyword evidence="3" id="KW-1185">Reference proteome</keyword>
<reference evidence="2 3" key="1">
    <citation type="submission" date="2023-10" db="EMBL/GenBank/DDBJ databases">
        <title>Draft genome sequence of Xylaria bambusicola isolate GMP-LS, the root and basal stem rot pathogen of sugarcane in Indonesia.</title>
        <authorList>
            <person name="Selvaraj P."/>
            <person name="Muralishankar V."/>
            <person name="Muruganantham S."/>
            <person name="Sp S."/>
            <person name="Haryani S."/>
            <person name="Lau K.J.X."/>
            <person name="Naqvi N.I."/>
        </authorList>
    </citation>
    <scope>NUCLEOTIDE SEQUENCE [LARGE SCALE GENOMIC DNA]</scope>
    <source>
        <strain evidence="2">GMP-LS</strain>
    </source>
</reference>
<feature type="region of interest" description="Disordered" evidence="1">
    <location>
        <begin position="181"/>
        <end position="201"/>
    </location>
</feature>
<gene>
    <name evidence="2" type="ORF">RRF57_007375</name>
</gene>
<feature type="region of interest" description="Disordered" evidence="1">
    <location>
        <begin position="142"/>
        <end position="167"/>
    </location>
</feature>
<evidence type="ECO:0000313" key="2">
    <source>
        <dbReference type="EMBL" id="KAK5631661.1"/>
    </source>
</evidence>